<proteinExistence type="predicted"/>
<accession>A0AC60Q0M0</accession>
<dbReference type="EMBL" id="JABSTQ010009650">
    <property type="protein sequence ID" value="KAG0427193.1"/>
    <property type="molecule type" value="Genomic_DNA"/>
</dbReference>
<name>A0AC60Q0M0_IXOPE</name>
<evidence type="ECO:0000313" key="2">
    <source>
        <dbReference type="Proteomes" id="UP000805193"/>
    </source>
</evidence>
<protein>
    <submittedName>
        <fullName evidence="1">Uncharacterized protein</fullName>
    </submittedName>
</protein>
<reference evidence="1 2" key="1">
    <citation type="journal article" date="2020" name="Cell">
        <title>Large-Scale Comparative Analyses of Tick Genomes Elucidate Their Genetic Diversity and Vector Capacities.</title>
        <authorList>
            <consortium name="Tick Genome and Microbiome Consortium (TIGMIC)"/>
            <person name="Jia N."/>
            <person name="Wang J."/>
            <person name="Shi W."/>
            <person name="Du L."/>
            <person name="Sun Y."/>
            <person name="Zhan W."/>
            <person name="Jiang J.F."/>
            <person name="Wang Q."/>
            <person name="Zhang B."/>
            <person name="Ji P."/>
            <person name="Bell-Sakyi L."/>
            <person name="Cui X.M."/>
            <person name="Yuan T.T."/>
            <person name="Jiang B.G."/>
            <person name="Yang W.F."/>
            <person name="Lam T.T."/>
            <person name="Chang Q.C."/>
            <person name="Ding S.J."/>
            <person name="Wang X.J."/>
            <person name="Zhu J.G."/>
            <person name="Ruan X.D."/>
            <person name="Zhao L."/>
            <person name="Wei J.T."/>
            <person name="Ye R.Z."/>
            <person name="Que T.C."/>
            <person name="Du C.H."/>
            <person name="Zhou Y.H."/>
            <person name="Cheng J.X."/>
            <person name="Dai P.F."/>
            <person name="Guo W.B."/>
            <person name="Han X.H."/>
            <person name="Huang E.J."/>
            <person name="Li L.F."/>
            <person name="Wei W."/>
            <person name="Gao Y.C."/>
            <person name="Liu J.Z."/>
            <person name="Shao H.Z."/>
            <person name="Wang X."/>
            <person name="Wang C.C."/>
            <person name="Yang T.C."/>
            <person name="Huo Q.B."/>
            <person name="Li W."/>
            <person name="Chen H.Y."/>
            <person name="Chen S.E."/>
            <person name="Zhou L.G."/>
            <person name="Ni X.B."/>
            <person name="Tian J.H."/>
            <person name="Sheng Y."/>
            <person name="Liu T."/>
            <person name="Pan Y.S."/>
            <person name="Xia L.Y."/>
            <person name="Li J."/>
            <person name="Zhao F."/>
            <person name="Cao W.C."/>
        </authorList>
    </citation>
    <scope>NUCLEOTIDE SEQUENCE [LARGE SCALE GENOMIC DNA]</scope>
    <source>
        <strain evidence="1">Iper-2018</strain>
    </source>
</reference>
<gene>
    <name evidence="1" type="ORF">HPB47_025700</name>
</gene>
<dbReference type="Proteomes" id="UP000805193">
    <property type="component" value="Unassembled WGS sequence"/>
</dbReference>
<sequence>MRTAWCLFPMSYFQRSLIAILMLPVAIAAKKQSRYSLHSYFSTRPCQEVQNGPVEESREFILHNVAAGMSCPQSQAIKVEETAQSIIQDMVAGTPDLQFQPIGTGPPCELLSSLHTLQGSPAQVPQAVSPLSAQAVCNASVSSVSRVQDLQMPHARAVQDIPLPTVQAVQSIPVLPRRLRQIRPVPLPRLPLETMAEFDQCELALVNESTEAAMLELMASLGGTTVPNTTRIIMERTLRKSVQCRLSLMGRRQNKLPFKGTRICTIMCEAIHVRTKENIVEIERYLGRYLAGAPDREGGRRQR</sequence>
<comment type="caution">
    <text evidence="1">The sequence shown here is derived from an EMBL/GenBank/DDBJ whole genome shotgun (WGS) entry which is preliminary data.</text>
</comment>
<keyword evidence="2" id="KW-1185">Reference proteome</keyword>
<evidence type="ECO:0000313" key="1">
    <source>
        <dbReference type="EMBL" id="KAG0427193.1"/>
    </source>
</evidence>
<organism evidence="1 2">
    <name type="scientific">Ixodes persulcatus</name>
    <name type="common">Taiga tick</name>
    <dbReference type="NCBI Taxonomy" id="34615"/>
    <lineage>
        <taxon>Eukaryota</taxon>
        <taxon>Metazoa</taxon>
        <taxon>Ecdysozoa</taxon>
        <taxon>Arthropoda</taxon>
        <taxon>Chelicerata</taxon>
        <taxon>Arachnida</taxon>
        <taxon>Acari</taxon>
        <taxon>Parasitiformes</taxon>
        <taxon>Ixodida</taxon>
        <taxon>Ixodoidea</taxon>
        <taxon>Ixodidae</taxon>
        <taxon>Ixodinae</taxon>
        <taxon>Ixodes</taxon>
    </lineage>
</organism>